<evidence type="ECO:0000256" key="1">
    <source>
        <dbReference type="SAM" id="SignalP"/>
    </source>
</evidence>
<reference evidence="2" key="1">
    <citation type="submission" date="2023-08" db="EMBL/GenBank/DDBJ databases">
        <title>Pelteobagrus vachellii genome.</title>
        <authorList>
            <person name="Liu H."/>
        </authorList>
    </citation>
    <scope>NUCLEOTIDE SEQUENCE</scope>
    <source>
        <strain evidence="2">PRFRI_2022a</strain>
        <tissue evidence="2">Muscle</tissue>
    </source>
</reference>
<dbReference type="Proteomes" id="UP001187315">
    <property type="component" value="Unassembled WGS sequence"/>
</dbReference>
<protein>
    <submittedName>
        <fullName evidence="2">Uncharacterized protein</fullName>
    </submittedName>
</protein>
<dbReference type="InterPro" id="IPR045860">
    <property type="entry name" value="Snake_toxin-like_sf"/>
</dbReference>
<proteinExistence type="predicted"/>
<keyword evidence="1" id="KW-0732">Signal</keyword>
<dbReference type="EMBL" id="JAVHJS010000015">
    <property type="protein sequence ID" value="KAK2834084.1"/>
    <property type="molecule type" value="Genomic_DNA"/>
</dbReference>
<organism evidence="2 3">
    <name type="scientific">Tachysurus vachellii</name>
    <name type="common">Darkbarbel catfish</name>
    <name type="synonym">Pelteobagrus vachellii</name>
    <dbReference type="NCBI Taxonomy" id="175792"/>
    <lineage>
        <taxon>Eukaryota</taxon>
        <taxon>Metazoa</taxon>
        <taxon>Chordata</taxon>
        <taxon>Craniata</taxon>
        <taxon>Vertebrata</taxon>
        <taxon>Euteleostomi</taxon>
        <taxon>Actinopterygii</taxon>
        <taxon>Neopterygii</taxon>
        <taxon>Teleostei</taxon>
        <taxon>Ostariophysi</taxon>
        <taxon>Siluriformes</taxon>
        <taxon>Bagridae</taxon>
        <taxon>Tachysurus</taxon>
    </lineage>
</organism>
<feature type="signal peptide" evidence="1">
    <location>
        <begin position="1"/>
        <end position="20"/>
    </location>
</feature>
<dbReference type="SUPFAM" id="SSF57302">
    <property type="entry name" value="Snake toxin-like"/>
    <property type="match status" value="1"/>
</dbReference>
<evidence type="ECO:0000313" key="2">
    <source>
        <dbReference type="EMBL" id="KAK2834084.1"/>
    </source>
</evidence>
<evidence type="ECO:0000313" key="3">
    <source>
        <dbReference type="Proteomes" id="UP001187315"/>
    </source>
</evidence>
<keyword evidence="3" id="KW-1185">Reference proteome</keyword>
<gene>
    <name evidence="2" type="ORF">Q7C36_014785</name>
</gene>
<comment type="caution">
    <text evidence="2">The sequence shown here is derived from an EMBL/GenBank/DDBJ whole genome shotgun (WGS) entry which is preliminary data.</text>
</comment>
<feature type="chain" id="PRO_5041645096" evidence="1">
    <location>
        <begin position="21"/>
        <end position="132"/>
    </location>
</feature>
<sequence>MKYVLLGIVAVIGLFAFAESLTCNTCPVGLVGICLRPSTTTCGTNTSVCTTSKASFSISGFLGFSSLNCLESAQCNATVSGTILGATYNIAQTCCNADQCNTLQSGASYVQVSITAVLSTALLACVWGQSVY</sequence>
<name>A0AA88MCI3_TACVA</name>
<dbReference type="AlphaFoldDB" id="A0AA88MCI3"/>
<accession>A0AA88MCI3</accession>